<dbReference type="InterPro" id="IPR032707">
    <property type="entry name" value="MYCBPAP"/>
</dbReference>
<dbReference type="Pfam" id="PF14646">
    <property type="entry name" value="MYCBPAP"/>
    <property type="match status" value="1"/>
</dbReference>
<organism evidence="1 2">
    <name type="scientific">Taenia crassiceps</name>
    <dbReference type="NCBI Taxonomy" id="6207"/>
    <lineage>
        <taxon>Eukaryota</taxon>
        <taxon>Metazoa</taxon>
        <taxon>Spiralia</taxon>
        <taxon>Lophotrochozoa</taxon>
        <taxon>Platyhelminthes</taxon>
        <taxon>Cestoda</taxon>
        <taxon>Eucestoda</taxon>
        <taxon>Cyclophyllidea</taxon>
        <taxon>Taeniidae</taxon>
        <taxon>Taenia</taxon>
    </lineage>
</organism>
<keyword evidence="2" id="KW-1185">Reference proteome</keyword>
<accession>A0ABR4Q4D6</accession>
<proteinExistence type="predicted"/>
<gene>
    <name evidence="1" type="ORF">TcWFU_007325</name>
</gene>
<sequence length="653" mass="73858">MGRSLLDSSVLEYVLIHKALFVLQNIIDTNLGALGIYLLKAMGEDNITNNREVHDANALKSWNKVVAERRKLYGRLKKKIHRPADQMVMNSSYACYSKRTENEMIDQALPCLSYGKGVKYCDDYWFESSNPALPADSTVRPAKTVRDKGQFPPLEYIGVPNLLRYETDGFQESEKTTLKCPMMHKKWFKKHPWHIIKPFSSTKAKYTYKTERMKMIDPLVSKLLPHRPDVRELAVIGNYRSLNDLQNSPAKSASPEICAITSETSVVGDTITELSITPREVEDQAVDEEFGGASLLFNGILVPHLVRGRTNSYKIVSDQFTLCFRTSDENPGHQRILIKNNGTEDLAYQWKKVERKVFLEILPPRGSPFYFFTNSGRIVCGETKELWFSFQSSYEGVFSETWHFTTDPPLLPTAAPIALHLFGIQRQITKEFINEVVKDCVASIYWTGTKKPSIIDAQTEADLCAKQNPDINLSFEAVNALIALRNKALISTFGSTTWDYSLDTLRQEIIDMHTEGHIKPADADTLLQQLYRIVDDLSFPPMVVAPSSAEVQYRLCASVVRDCLLKAFEACSDLRNQMGMDPLPRMPDVIQPWRQKVNIRECTRNSNQLQLISKERDSIPQVLSASLREQIGDVLAISVGGTYEIACGSCEVL</sequence>
<dbReference type="PANTHER" id="PTHR48421">
    <property type="entry name" value="MYCBP-ASSOCIATED PROTEIN"/>
    <property type="match status" value="1"/>
</dbReference>
<reference evidence="1 2" key="1">
    <citation type="journal article" date="2022" name="Front. Cell. Infect. Microbiol.">
        <title>The Genomes of Two Strains of Taenia crassiceps the Animal Model for the Study of Human Cysticercosis.</title>
        <authorList>
            <person name="Bobes R.J."/>
            <person name="Estrada K."/>
            <person name="Rios-Valencia D.G."/>
            <person name="Calderon-Gallegos A."/>
            <person name="de la Torre P."/>
            <person name="Carrero J.C."/>
            <person name="Sanchez-Flores A."/>
            <person name="Laclette J.P."/>
        </authorList>
    </citation>
    <scope>NUCLEOTIDE SEQUENCE [LARGE SCALE GENOMIC DNA]</scope>
    <source>
        <strain evidence="1">WFUcys</strain>
    </source>
</reference>
<dbReference type="PANTHER" id="PTHR48421:SF1">
    <property type="entry name" value="MYCBP-ASSOCIATED PROTEIN"/>
    <property type="match status" value="1"/>
</dbReference>
<protein>
    <recommendedName>
        <fullName evidence="3">MYCBP-associated protein</fullName>
    </recommendedName>
</protein>
<comment type="caution">
    <text evidence="1">The sequence shown here is derived from an EMBL/GenBank/DDBJ whole genome shotgun (WGS) entry which is preliminary data.</text>
</comment>
<dbReference type="Proteomes" id="UP001651158">
    <property type="component" value="Unassembled WGS sequence"/>
</dbReference>
<evidence type="ECO:0008006" key="3">
    <source>
        <dbReference type="Google" id="ProtNLM"/>
    </source>
</evidence>
<evidence type="ECO:0000313" key="2">
    <source>
        <dbReference type="Proteomes" id="UP001651158"/>
    </source>
</evidence>
<evidence type="ECO:0000313" key="1">
    <source>
        <dbReference type="EMBL" id="KAL5104504.1"/>
    </source>
</evidence>
<name>A0ABR4Q4D6_9CEST</name>
<dbReference type="EMBL" id="JAKROA010000012">
    <property type="protein sequence ID" value="KAL5104504.1"/>
    <property type="molecule type" value="Genomic_DNA"/>
</dbReference>